<feature type="region of interest" description="Disordered" evidence="1">
    <location>
        <begin position="194"/>
        <end position="384"/>
    </location>
</feature>
<reference evidence="2" key="1">
    <citation type="journal article" date="2019" name="bioRxiv">
        <title>The Genome of the Zebra Mussel, Dreissena polymorpha: A Resource for Invasive Species Research.</title>
        <authorList>
            <person name="McCartney M.A."/>
            <person name="Auch B."/>
            <person name="Kono T."/>
            <person name="Mallez S."/>
            <person name="Zhang Y."/>
            <person name="Obille A."/>
            <person name="Becker A."/>
            <person name="Abrahante J.E."/>
            <person name="Garbe J."/>
            <person name="Badalamenti J.P."/>
            <person name="Herman A."/>
            <person name="Mangelson H."/>
            <person name="Liachko I."/>
            <person name="Sullivan S."/>
            <person name="Sone E.D."/>
            <person name="Koren S."/>
            <person name="Silverstein K.A.T."/>
            <person name="Beckman K.B."/>
            <person name="Gohl D.M."/>
        </authorList>
    </citation>
    <scope>NUCLEOTIDE SEQUENCE</scope>
    <source>
        <strain evidence="2">Duluth1</strain>
        <tissue evidence="2">Whole animal</tissue>
    </source>
</reference>
<dbReference type="AlphaFoldDB" id="A0A9D4FYN4"/>
<dbReference type="PANTHER" id="PTHR23167:SF88">
    <property type="entry name" value="CALPONIN-HOMOLOGY (CH) DOMAIN-CONTAINING PROTEIN"/>
    <property type="match status" value="1"/>
</dbReference>
<reference evidence="2" key="2">
    <citation type="submission" date="2020-11" db="EMBL/GenBank/DDBJ databases">
        <authorList>
            <person name="McCartney M.A."/>
            <person name="Auch B."/>
            <person name="Kono T."/>
            <person name="Mallez S."/>
            <person name="Becker A."/>
            <person name="Gohl D.M."/>
            <person name="Silverstein K.A.T."/>
            <person name="Koren S."/>
            <person name="Bechman K.B."/>
            <person name="Herman A."/>
            <person name="Abrahante J.E."/>
            <person name="Garbe J."/>
        </authorList>
    </citation>
    <scope>NUCLEOTIDE SEQUENCE</scope>
    <source>
        <strain evidence="2">Duluth1</strain>
        <tissue evidence="2">Whole animal</tissue>
    </source>
</reference>
<accession>A0A9D4FYN4</accession>
<feature type="compositionally biased region" description="Basic and acidic residues" evidence="1">
    <location>
        <begin position="196"/>
        <end position="384"/>
    </location>
</feature>
<name>A0A9D4FYN4_DREPO</name>
<comment type="caution">
    <text evidence="2">The sequence shown here is derived from an EMBL/GenBank/DDBJ whole genome shotgun (WGS) entry which is preliminary data.</text>
</comment>
<evidence type="ECO:0000313" key="2">
    <source>
        <dbReference type="EMBL" id="KAH3806836.1"/>
    </source>
</evidence>
<dbReference type="PANTHER" id="PTHR23167">
    <property type="entry name" value="CALPONIN HOMOLOGY DOMAIN-CONTAINING PROTEIN DDB_G0272472-RELATED"/>
    <property type="match status" value="1"/>
</dbReference>
<evidence type="ECO:0000256" key="1">
    <source>
        <dbReference type="SAM" id="MobiDB-lite"/>
    </source>
</evidence>
<dbReference type="EMBL" id="JAIWYP010000006">
    <property type="protein sequence ID" value="KAH3806836.1"/>
    <property type="molecule type" value="Genomic_DNA"/>
</dbReference>
<gene>
    <name evidence="2" type="ORF">DPMN_135164</name>
</gene>
<evidence type="ECO:0008006" key="4">
    <source>
        <dbReference type="Google" id="ProtNLM"/>
    </source>
</evidence>
<sequence>MADIAALKELEREIEQFRNLPPPPGELKLIDAFSKQQKQETAIVIAKVNQYADSILLKIDELKNTIPQQKKIMQQAIEDIIRSIKVRSTSTFNSTFHGHDDPIRHTLTFPALNTSKVEGKNKNTSLDDNLEKLQTVRALEEVAKGMEDNRLRDLIQETEDKLGKVKKGGILTQQDIDDLNGCVDSWKKANAMSYAAEKEQKRHEEETRRKAAEEEKRQVERERKRKQEEDRKKKEEQERKKREEEERKRIEEEEKQKREEEERRRKEEERKKHLEEERQRKEDEVKRRREAEEQRRKEEEERKLLEEKKRLEEEARKRDEEEHLRQEEERKRKEEEDDRKRKAEDERLRLEEERKKKREEERQRRIREEAERERKRKEEEERARRLDPNNWKPLIFERPCDEVEGKRPYHDGLCCMLASPSNEITQDSVQCSASDELDDIIQTLDEDERPTSSSINVQTNSNSIATECPSRVYVPHNPISSASEELVIKYSINGSDWHTSEVLRPTQQIENIEDYATTNLIGFEANNFDKLKIMVVSRQKSQNVIIDKAGLTVTSTADKNVKLYTPRDAFTTRTNVRLSVVNKTMDLDDSTVVSDLFSDVISLGPLITIVCESAPQKDLEVDITRPASGHGIRQRSTRHHLIMSRGKVWTPAEREYKDTSNVVVSVKLPANRERYTIVEVELPTTSPKENAMKLAESFHTQSIQTIVHVVLRQNETNPQNAKIVVVQPHALKQQLQRLSNDGFSLGPDANNILSLKEGQRLSLSSRGNVQITDAENGTVTFTFYKYMNKINKTLKLQAKDIYLQRNLPEYNGLLEFIIDNGTEIPNKKIEFTVHLPKIDAPRGGREMHRIRFPYYLTCLAGYLSKCICEKQPENWQDIVGCFIDKTQLKSLIRVAKRRISEVDQRTLCRNVLHDWMKQTTKQDDKVQIILEGLYCHRHTDIYENCKQFVRYQKETMADKTLAGLASSVTLPPDEVASVLNIQPEMLQAIKADYIGDDLILQMLTEWRESDDAINLGHDAFEELRKLMSN</sequence>
<organism evidence="2 3">
    <name type="scientific">Dreissena polymorpha</name>
    <name type="common">Zebra mussel</name>
    <name type="synonym">Mytilus polymorpha</name>
    <dbReference type="NCBI Taxonomy" id="45954"/>
    <lineage>
        <taxon>Eukaryota</taxon>
        <taxon>Metazoa</taxon>
        <taxon>Spiralia</taxon>
        <taxon>Lophotrochozoa</taxon>
        <taxon>Mollusca</taxon>
        <taxon>Bivalvia</taxon>
        <taxon>Autobranchia</taxon>
        <taxon>Heteroconchia</taxon>
        <taxon>Euheterodonta</taxon>
        <taxon>Imparidentia</taxon>
        <taxon>Neoheterodontei</taxon>
        <taxon>Myida</taxon>
        <taxon>Dreissenoidea</taxon>
        <taxon>Dreissenidae</taxon>
        <taxon>Dreissena</taxon>
    </lineage>
</organism>
<dbReference type="Gene3D" id="2.60.220.30">
    <property type="match status" value="1"/>
</dbReference>
<protein>
    <recommendedName>
        <fullName evidence="4">Death domain-containing protein</fullName>
    </recommendedName>
</protein>
<dbReference type="Proteomes" id="UP000828390">
    <property type="component" value="Unassembled WGS sequence"/>
</dbReference>
<keyword evidence="3" id="KW-1185">Reference proteome</keyword>
<proteinExistence type="predicted"/>
<evidence type="ECO:0000313" key="3">
    <source>
        <dbReference type="Proteomes" id="UP000828390"/>
    </source>
</evidence>
<dbReference type="InterPro" id="IPR050540">
    <property type="entry name" value="F-actin_Monoox_Mical"/>
</dbReference>